<proteinExistence type="predicted"/>
<accession>A0A0F9IG80</accession>
<dbReference type="AlphaFoldDB" id="A0A0F9IG80"/>
<gene>
    <name evidence="2" type="ORF">LCGC14_1662020</name>
</gene>
<evidence type="ECO:0000259" key="1">
    <source>
        <dbReference type="Pfam" id="PF13550"/>
    </source>
</evidence>
<feature type="domain" description="Tip attachment protein J" evidence="1">
    <location>
        <begin position="189"/>
        <end position="307"/>
    </location>
</feature>
<dbReference type="EMBL" id="LAZR01014141">
    <property type="protein sequence ID" value="KKM18799.1"/>
    <property type="molecule type" value="Genomic_DNA"/>
</dbReference>
<comment type="caution">
    <text evidence="2">The sequence shown here is derived from an EMBL/GenBank/DDBJ whole genome shotgun (WGS) entry which is preliminary data.</text>
</comment>
<dbReference type="Pfam" id="PF13550">
    <property type="entry name" value="Phage-tail_3"/>
    <property type="match status" value="1"/>
</dbReference>
<feature type="non-terminal residue" evidence="2">
    <location>
        <position position="1"/>
    </location>
</feature>
<reference evidence="2" key="1">
    <citation type="journal article" date="2015" name="Nature">
        <title>Complex archaea that bridge the gap between prokaryotes and eukaryotes.</title>
        <authorList>
            <person name="Spang A."/>
            <person name="Saw J.H."/>
            <person name="Jorgensen S.L."/>
            <person name="Zaremba-Niedzwiedzka K."/>
            <person name="Martijn J."/>
            <person name="Lind A.E."/>
            <person name="van Eijk R."/>
            <person name="Schleper C."/>
            <person name="Guy L."/>
            <person name="Ettema T.J."/>
        </authorList>
    </citation>
    <scope>NUCLEOTIDE SEQUENCE</scope>
</reference>
<protein>
    <recommendedName>
        <fullName evidence="1">Tip attachment protein J domain-containing protein</fullName>
    </recommendedName>
</protein>
<name>A0A0F9IG80_9ZZZZ</name>
<organism evidence="2">
    <name type="scientific">marine sediment metagenome</name>
    <dbReference type="NCBI Taxonomy" id="412755"/>
    <lineage>
        <taxon>unclassified sequences</taxon>
        <taxon>metagenomes</taxon>
        <taxon>ecological metagenomes</taxon>
    </lineage>
</organism>
<sequence>DEPTLHFPSDGGVQATVDFYPGNDNQTINGYLNDAARQLVSPMATIPAYNGVCGLVAREITGGTAVASDKGAYIGNSTNIDAWSVELQRFPAIFSGQSAGEHKVPASTGLDCNPMNVIYEILTNLEWGLGFLSGEVDTGPGSSFLLSADTLRTEVNGWSMVLDKQIPASELLGEVERQVDGIVFLAQDTGTWKIKLARNDYTIPGLILLDETNSEFKDYQRATWEDTTNQLTVKFNKRADNYKESYAVAQDEANIIMQGAGSIDTGRVVSGNVAYPGCKLSSLASQLVWRSLRTRAYPLARCTFMVNRGF</sequence>
<dbReference type="InterPro" id="IPR032876">
    <property type="entry name" value="J_dom"/>
</dbReference>
<evidence type="ECO:0000313" key="2">
    <source>
        <dbReference type="EMBL" id="KKM18799.1"/>
    </source>
</evidence>